<gene>
    <name evidence="1" type="ORF">DIV22_31165</name>
</gene>
<accession>A0A2W8FXH2</accession>
<evidence type="ECO:0000313" key="2">
    <source>
        <dbReference type="Proteomes" id="UP000248865"/>
    </source>
</evidence>
<dbReference type="AlphaFoldDB" id="A0A2W8FXH2"/>
<protein>
    <submittedName>
        <fullName evidence="1">Ribonucleoside-diphosphate reductase</fullName>
    </submittedName>
</protein>
<comment type="caution">
    <text evidence="1">The sequence shown here is derived from an EMBL/GenBank/DDBJ whole genome shotgun (WGS) entry which is preliminary data.</text>
</comment>
<evidence type="ECO:0000313" key="1">
    <source>
        <dbReference type="EMBL" id="PZZ54040.1"/>
    </source>
</evidence>
<feature type="non-terminal residue" evidence="1">
    <location>
        <position position="32"/>
    </location>
</feature>
<dbReference type="Proteomes" id="UP000248865">
    <property type="component" value="Unassembled WGS sequence"/>
</dbReference>
<proteinExistence type="predicted"/>
<name>A0A2W8FXH2_ECOLX</name>
<dbReference type="EMBL" id="QFSS01000573">
    <property type="protein sequence ID" value="PZZ54040.1"/>
    <property type="molecule type" value="Genomic_DNA"/>
</dbReference>
<reference evidence="1 2" key="1">
    <citation type="submission" date="2018-05" db="EMBL/GenBank/DDBJ databases">
        <title>Genomic sequencing of EHEC O26 New European Clone.</title>
        <authorList>
            <person name="Karnisova L."/>
            <person name="Nunvar J."/>
            <person name="Marejkova M."/>
            <person name="Mellmann A."/>
            <person name="Drevinek P."/>
            <person name="Blahova K."/>
            <person name="Bielaszewska M."/>
        </authorList>
    </citation>
    <scope>NUCLEOTIDE SEQUENCE [LARGE SCALE GENOMIC DNA]</scope>
    <source>
        <strain evidence="1 2">14-391</strain>
    </source>
</reference>
<sequence>MKLSRISAINWNKISDDKDLEVWNRLTSNFWL</sequence>
<organism evidence="1 2">
    <name type="scientific">Escherichia coli</name>
    <dbReference type="NCBI Taxonomy" id="562"/>
    <lineage>
        <taxon>Bacteria</taxon>
        <taxon>Pseudomonadati</taxon>
        <taxon>Pseudomonadota</taxon>
        <taxon>Gammaproteobacteria</taxon>
        <taxon>Enterobacterales</taxon>
        <taxon>Enterobacteriaceae</taxon>
        <taxon>Escherichia</taxon>
    </lineage>
</organism>